<dbReference type="Pfam" id="PF22982">
    <property type="entry name" value="WHD_HRQ1"/>
    <property type="match status" value="1"/>
</dbReference>
<name>A0A537K9W1_9BACT</name>
<dbReference type="PROSITE" id="PS51194">
    <property type="entry name" value="HELICASE_CTER"/>
    <property type="match status" value="1"/>
</dbReference>
<evidence type="ECO:0000259" key="3">
    <source>
        <dbReference type="PROSITE" id="PS51192"/>
    </source>
</evidence>
<dbReference type="InterPro" id="IPR055227">
    <property type="entry name" value="HRQ1_WHD"/>
</dbReference>
<dbReference type="SMART" id="SM00487">
    <property type="entry name" value="DEXDc"/>
    <property type="match status" value="1"/>
</dbReference>
<dbReference type="PANTHER" id="PTHR47957:SF3">
    <property type="entry name" value="ATP-DEPENDENT HELICASE HRQ1"/>
    <property type="match status" value="1"/>
</dbReference>
<keyword evidence="5" id="KW-0378">Hydrolase</keyword>
<keyword evidence="1" id="KW-0547">Nucleotide-binding</keyword>
<feature type="domain" description="Helicase C-terminal" evidence="4">
    <location>
        <begin position="273"/>
        <end position="432"/>
    </location>
</feature>
<comment type="caution">
    <text evidence="5">The sequence shown here is derived from an EMBL/GenBank/DDBJ whole genome shotgun (WGS) entry which is preliminary data.</text>
</comment>
<dbReference type="PANTHER" id="PTHR47957">
    <property type="entry name" value="ATP-DEPENDENT HELICASE HRQ1"/>
    <property type="match status" value="1"/>
</dbReference>
<dbReference type="InterPro" id="IPR011545">
    <property type="entry name" value="DEAD/DEAH_box_helicase_dom"/>
</dbReference>
<sequence length="751" mass="81812">MTLEQILEALRTRPRFAPQFTAWRAVPAVPATFAELPPGLDPRLEAALMGRGISRLYSHQAQAYHEVTRGGDIVVVTPTASGKTLCYNLPVLDAILKQDDTRALYLFPTKALSSDQVDELHGLVRALGVDVRTSTYDGDTPADARRTIRAAGHIVVTNPDMLHTAILPHHTKWLRLFEHLRYIVLDELHHYRGVFGSHLANVIRRLLRICQFYGSAPQFICCSATIGNPREHAERLIGRPVTVIDRSGAPSGPRVIGLYNPPVVNQALGIRRDAVREAVALAGELLAGRVQTIFFARTRLSAELLTTYLQEDARRRGGDPGAITGYRAGYLPSERRRIEAGLRSGAVRAVAATNALELGIDIGQLAASILVGYPGTIASTRQQMGRAGRRGDLSLAVLVGTSAALDQFIVTHPEYLFGHPVEEARTNPDNLLILTSHLKCAAFELPVRDGETFGPSTLPEILAYLQEERVLHHDGDAWHYIAEAYPAEEISLRSAGTENVVIIDTTDPAPRVIGEVDLAAAPAFVHEDAIYLHLGQQHHVERLDWEERKAYVRRVDVDYYTDAQIAVDVRVLEEFAQAAGAAHGEVVVTFRPTIFKKLKLATHENVGFGPIRLPETTLHTTGAWWVCPRAQTPGLRPDELQGALLGLAHALANVAPLYLMSDPRDLGAVVEVRSPHTGEPTVTLFERVPGGVGQAERLFALGGDLLAAARALVEACGCAEGCPSCVGPILEVGPQGKQHTLRLLKDARVPA</sequence>
<reference evidence="5 6" key="1">
    <citation type="journal article" date="2019" name="Nat. Microbiol.">
        <title>Mediterranean grassland soil C-N compound turnover is dependent on rainfall and depth, and is mediated by genomically divergent microorganisms.</title>
        <authorList>
            <person name="Diamond S."/>
            <person name="Andeer P.F."/>
            <person name="Li Z."/>
            <person name="Crits-Christoph A."/>
            <person name="Burstein D."/>
            <person name="Anantharaman K."/>
            <person name="Lane K.R."/>
            <person name="Thomas B.C."/>
            <person name="Pan C."/>
            <person name="Northen T.R."/>
            <person name="Banfield J.F."/>
        </authorList>
    </citation>
    <scope>NUCLEOTIDE SEQUENCE [LARGE SCALE GENOMIC DNA]</scope>
    <source>
        <strain evidence="5">NP_3</strain>
    </source>
</reference>
<dbReference type="PROSITE" id="PS51192">
    <property type="entry name" value="HELICASE_ATP_BIND_1"/>
    <property type="match status" value="1"/>
</dbReference>
<dbReference type="SUPFAM" id="SSF52540">
    <property type="entry name" value="P-loop containing nucleoside triphosphate hydrolases"/>
    <property type="match status" value="2"/>
</dbReference>
<dbReference type="Gene3D" id="3.40.50.300">
    <property type="entry name" value="P-loop containing nucleotide triphosphate hydrolases"/>
    <property type="match status" value="2"/>
</dbReference>
<dbReference type="GO" id="GO:0006289">
    <property type="term" value="P:nucleotide-excision repair"/>
    <property type="evidence" value="ECO:0007669"/>
    <property type="project" value="TreeGrafter"/>
</dbReference>
<dbReference type="CDD" id="cd17923">
    <property type="entry name" value="DEXHc_Hrq1-like"/>
    <property type="match status" value="1"/>
</dbReference>
<gene>
    <name evidence="5" type="ORF">E6H00_02540</name>
</gene>
<accession>A0A537K9W1</accession>
<dbReference type="AlphaFoldDB" id="A0A537K9W1"/>
<keyword evidence="5" id="KW-0347">Helicase</keyword>
<dbReference type="InterPro" id="IPR018973">
    <property type="entry name" value="MZB"/>
</dbReference>
<evidence type="ECO:0000259" key="4">
    <source>
        <dbReference type="PROSITE" id="PS51194"/>
    </source>
</evidence>
<keyword evidence="2" id="KW-0067">ATP-binding</keyword>
<dbReference type="SMART" id="SM00490">
    <property type="entry name" value="HELICc"/>
    <property type="match status" value="1"/>
</dbReference>
<evidence type="ECO:0000256" key="2">
    <source>
        <dbReference type="ARBA" id="ARBA00022840"/>
    </source>
</evidence>
<dbReference type="GO" id="GO:0003676">
    <property type="term" value="F:nucleic acid binding"/>
    <property type="evidence" value="ECO:0007669"/>
    <property type="project" value="InterPro"/>
</dbReference>
<dbReference type="GO" id="GO:0043138">
    <property type="term" value="F:3'-5' DNA helicase activity"/>
    <property type="evidence" value="ECO:0007669"/>
    <property type="project" value="TreeGrafter"/>
</dbReference>
<feature type="domain" description="Helicase ATP-binding" evidence="3">
    <location>
        <begin position="64"/>
        <end position="244"/>
    </location>
</feature>
<dbReference type="GO" id="GO:0005524">
    <property type="term" value="F:ATP binding"/>
    <property type="evidence" value="ECO:0007669"/>
    <property type="project" value="UniProtKB-KW"/>
</dbReference>
<dbReference type="InterPro" id="IPR014001">
    <property type="entry name" value="Helicase_ATP-bd"/>
</dbReference>
<dbReference type="CDD" id="cd18797">
    <property type="entry name" value="SF2_C_Hrq"/>
    <property type="match status" value="1"/>
</dbReference>
<organism evidence="5 6">
    <name type="scientific">Candidatus Segetimicrobium genomatis</name>
    <dbReference type="NCBI Taxonomy" id="2569760"/>
    <lineage>
        <taxon>Bacteria</taxon>
        <taxon>Bacillati</taxon>
        <taxon>Candidatus Sysuimicrobiota</taxon>
        <taxon>Candidatus Sysuimicrobiia</taxon>
        <taxon>Candidatus Sysuimicrobiales</taxon>
        <taxon>Candidatus Segetimicrobiaceae</taxon>
        <taxon>Candidatus Segetimicrobium</taxon>
    </lineage>
</organism>
<dbReference type="Pfam" id="PF00270">
    <property type="entry name" value="DEAD"/>
    <property type="match status" value="1"/>
</dbReference>
<evidence type="ECO:0000313" key="6">
    <source>
        <dbReference type="Proteomes" id="UP000318509"/>
    </source>
</evidence>
<dbReference type="InterPro" id="IPR027417">
    <property type="entry name" value="P-loop_NTPase"/>
</dbReference>
<dbReference type="InterPro" id="IPR001650">
    <property type="entry name" value="Helicase_C-like"/>
</dbReference>
<dbReference type="Pfam" id="PF00271">
    <property type="entry name" value="Helicase_C"/>
    <property type="match status" value="1"/>
</dbReference>
<protein>
    <submittedName>
        <fullName evidence="5">DEAD/DEAH box helicase</fullName>
    </submittedName>
</protein>
<evidence type="ECO:0000313" key="5">
    <source>
        <dbReference type="EMBL" id="TMI92559.1"/>
    </source>
</evidence>
<dbReference type="GO" id="GO:0036297">
    <property type="term" value="P:interstrand cross-link repair"/>
    <property type="evidence" value="ECO:0007669"/>
    <property type="project" value="TreeGrafter"/>
</dbReference>
<dbReference type="Proteomes" id="UP000318509">
    <property type="component" value="Unassembled WGS sequence"/>
</dbReference>
<evidence type="ECO:0000256" key="1">
    <source>
        <dbReference type="ARBA" id="ARBA00022741"/>
    </source>
</evidence>
<dbReference type="Pfam" id="PF09369">
    <property type="entry name" value="MZB"/>
    <property type="match status" value="1"/>
</dbReference>
<proteinExistence type="predicted"/>
<dbReference type="EMBL" id="VBAK01000056">
    <property type="protein sequence ID" value="TMI92559.1"/>
    <property type="molecule type" value="Genomic_DNA"/>
</dbReference>